<name>A0ABS1IZW0_9FIRM</name>
<gene>
    <name evidence="3" type="ORF">JJN12_06375</name>
</gene>
<dbReference type="SUPFAM" id="SSF46565">
    <property type="entry name" value="Chaperone J-domain"/>
    <property type="match status" value="1"/>
</dbReference>
<dbReference type="Proteomes" id="UP000604730">
    <property type="component" value="Unassembled WGS sequence"/>
</dbReference>
<dbReference type="PRINTS" id="PR00625">
    <property type="entry name" value="JDOMAIN"/>
</dbReference>
<evidence type="ECO:0000313" key="4">
    <source>
        <dbReference type="Proteomes" id="UP000604730"/>
    </source>
</evidence>
<dbReference type="Pfam" id="PF00226">
    <property type="entry name" value="DnaJ"/>
    <property type="match status" value="1"/>
</dbReference>
<protein>
    <submittedName>
        <fullName evidence="3">J domain-containing protein</fullName>
    </submittedName>
</protein>
<dbReference type="SMART" id="SM00271">
    <property type="entry name" value="DnaJ"/>
    <property type="match status" value="1"/>
</dbReference>
<dbReference type="EMBL" id="JAEPRJ010000001">
    <property type="protein sequence ID" value="MBK5897417.1"/>
    <property type="molecule type" value="Genomic_DNA"/>
</dbReference>
<comment type="caution">
    <text evidence="3">The sequence shown here is derived from an EMBL/GenBank/DDBJ whole genome shotgun (WGS) entry which is preliminary data.</text>
</comment>
<keyword evidence="1" id="KW-0235">DNA replication</keyword>
<proteinExistence type="predicted"/>
<dbReference type="Gene3D" id="1.10.287.110">
    <property type="entry name" value="DnaJ domain"/>
    <property type="match status" value="1"/>
</dbReference>
<dbReference type="InterPro" id="IPR050817">
    <property type="entry name" value="DjlA_DnaK_co-chaperone"/>
</dbReference>
<keyword evidence="4" id="KW-1185">Reference proteome</keyword>
<dbReference type="CDD" id="cd06257">
    <property type="entry name" value="DnaJ"/>
    <property type="match status" value="1"/>
</dbReference>
<dbReference type="InterPro" id="IPR001623">
    <property type="entry name" value="DnaJ_domain"/>
</dbReference>
<accession>A0ABS1IZW0</accession>
<feature type="domain" description="J" evidence="2">
    <location>
        <begin position="4"/>
        <end position="77"/>
    </location>
</feature>
<dbReference type="SUPFAM" id="SSF48452">
    <property type="entry name" value="TPR-like"/>
    <property type="match status" value="1"/>
</dbReference>
<sequence length="205" mass="23284">MRMNPYEVLGVSRNASIDEIKKAYKELSRKYHPDSYVGNPLSSLAEEKFKQVQEAYDAIMKEKNGDYNYAGNYNNNGYNNSESGEMAEVYNLLGRRAYSQALSLLDSMPNRNAKWYYYSAIAQVGLGNNLRGMEYARMAVSMEPNNIEYQNLVNRLSFQGNRYGEVRNVYRGGRSGFDDATDLCCKLWLADSLCECMGGDLCSCM</sequence>
<evidence type="ECO:0000313" key="3">
    <source>
        <dbReference type="EMBL" id="MBK5897417.1"/>
    </source>
</evidence>
<organism evidence="3 4">
    <name type="scientific">Catonella massiliensis</name>
    <dbReference type="NCBI Taxonomy" id="2799636"/>
    <lineage>
        <taxon>Bacteria</taxon>
        <taxon>Bacillati</taxon>
        <taxon>Bacillota</taxon>
        <taxon>Clostridia</taxon>
        <taxon>Lachnospirales</taxon>
        <taxon>Lachnospiraceae</taxon>
        <taxon>Catonella</taxon>
    </lineage>
</organism>
<dbReference type="PROSITE" id="PS50076">
    <property type="entry name" value="DNAJ_2"/>
    <property type="match status" value="1"/>
</dbReference>
<evidence type="ECO:0000259" key="2">
    <source>
        <dbReference type="PROSITE" id="PS50076"/>
    </source>
</evidence>
<dbReference type="InterPro" id="IPR036869">
    <property type="entry name" value="J_dom_sf"/>
</dbReference>
<dbReference type="PANTHER" id="PTHR24074">
    <property type="entry name" value="CO-CHAPERONE PROTEIN DJLA"/>
    <property type="match status" value="1"/>
</dbReference>
<dbReference type="InterPro" id="IPR011990">
    <property type="entry name" value="TPR-like_helical_dom_sf"/>
</dbReference>
<reference evidence="3 4" key="1">
    <citation type="submission" date="2021-01" db="EMBL/GenBank/DDBJ databases">
        <title>Isolation and description of Catonella massiliensis sp. nov., a novel Catonella species, isolated from a stable periodontitis subject.</title>
        <authorList>
            <person name="Antezack A."/>
            <person name="Boxberger M."/>
            <person name="La Scola B."/>
            <person name="Monnet-Corti V."/>
        </authorList>
    </citation>
    <scope>NUCLEOTIDE SEQUENCE [LARGE SCALE GENOMIC DNA]</scope>
    <source>
        <strain evidence="3 4">Marseille-Q4567</strain>
    </source>
</reference>
<evidence type="ECO:0000256" key="1">
    <source>
        <dbReference type="ARBA" id="ARBA00022705"/>
    </source>
</evidence>